<evidence type="ECO:0000256" key="4">
    <source>
        <dbReference type="ARBA" id="ARBA00023136"/>
    </source>
</evidence>
<feature type="transmembrane region" description="Helical" evidence="5">
    <location>
        <begin position="108"/>
        <end position="127"/>
    </location>
</feature>
<keyword evidence="7" id="KW-1185">Reference proteome</keyword>
<accession>A0A927E3T7</accession>
<sequence length="129" mass="13486">MPFLSVTTVFAALFLLALVCLSVPVSVRRARIGVLVGEGDDVLLRRLIRAHGNFVEYAPLGLIGLGLVEAAAAPLWLVISIGSALLVGRIAHAIGMWRDTAELRGIGIALTHLSVLVLAGTLIAKIVSG</sequence>
<evidence type="ECO:0000313" key="6">
    <source>
        <dbReference type="EMBL" id="MBD3844296.1"/>
    </source>
</evidence>
<reference evidence="6" key="1">
    <citation type="submission" date="2020-09" db="EMBL/GenBank/DDBJ databases">
        <title>Bosea spartocytisi sp. nov. a root nodule endophyte of Spartocytisus supranubius in the high mountain ecosystem fo the Teide National Park (Canary Islands, Spain).</title>
        <authorList>
            <person name="Pulido-Suarez L."/>
            <person name="Peix A."/>
            <person name="Igual J.M."/>
            <person name="Socas-Perez N."/>
            <person name="Velazquez E."/>
            <person name="Flores-Felix J.D."/>
            <person name="Leon-Barrios M."/>
        </authorList>
    </citation>
    <scope>NUCLEOTIDE SEQUENCE</scope>
    <source>
        <strain evidence="6">SSUT16</strain>
    </source>
</reference>
<evidence type="ECO:0000256" key="2">
    <source>
        <dbReference type="ARBA" id="ARBA00022692"/>
    </source>
</evidence>
<comment type="caution">
    <text evidence="6">The sequence shown here is derived from an EMBL/GenBank/DDBJ whole genome shotgun (WGS) entry which is preliminary data.</text>
</comment>
<dbReference type="EMBL" id="JACXWY010000001">
    <property type="protein sequence ID" value="MBD3844296.1"/>
    <property type="molecule type" value="Genomic_DNA"/>
</dbReference>
<dbReference type="PANTHER" id="PTHR35814">
    <property type="match status" value="1"/>
</dbReference>
<dbReference type="Pfam" id="PF01124">
    <property type="entry name" value="MAPEG"/>
    <property type="match status" value="1"/>
</dbReference>
<protein>
    <submittedName>
        <fullName evidence="6">MAPEG family protein</fullName>
    </submittedName>
</protein>
<evidence type="ECO:0000256" key="5">
    <source>
        <dbReference type="SAM" id="Phobius"/>
    </source>
</evidence>
<dbReference type="GO" id="GO:0016020">
    <property type="term" value="C:membrane"/>
    <property type="evidence" value="ECO:0007669"/>
    <property type="project" value="UniProtKB-SubCell"/>
</dbReference>
<gene>
    <name evidence="6" type="ORF">IED13_01200</name>
</gene>
<organism evidence="6 7">
    <name type="scientific">Bosea spartocytisi</name>
    <dbReference type="NCBI Taxonomy" id="2773451"/>
    <lineage>
        <taxon>Bacteria</taxon>
        <taxon>Pseudomonadati</taxon>
        <taxon>Pseudomonadota</taxon>
        <taxon>Alphaproteobacteria</taxon>
        <taxon>Hyphomicrobiales</taxon>
        <taxon>Boseaceae</taxon>
        <taxon>Bosea</taxon>
    </lineage>
</organism>
<evidence type="ECO:0000256" key="1">
    <source>
        <dbReference type="ARBA" id="ARBA00004370"/>
    </source>
</evidence>
<keyword evidence="2 5" id="KW-0812">Transmembrane</keyword>
<dbReference type="InterPro" id="IPR001129">
    <property type="entry name" value="Membr-assoc_MAPEG"/>
</dbReference>
<dbReference type="SUPFAM" id="SSF161084">
    <property type="entry name" value="MAPEG domain-like"/>
    <property type="match status" value="1"/>
</dbReference>
<evidence type="ECO:0000256" key="3">
    <source>
        <dbReference type="ARBA" id="ARBA00022989"/>
    </source>
</evidence>
<dbReference type="Proteomes" id="UP000619295">
    <property type="component" value="Unassembled WGS sequence"/>
</dbReference>
<feature type="transmembrane region" description="Helical" evidence="5">
    <location>
        <begin position="62"/>
        <end position="87"/>
    </location>
</feature>
<evidence type="ECO:0000313" key="7">
    <source>
        <dbReference type="Proteomes" id="UP000619295"/>
    </source>
</evidence>
<dbReference type="InterPro" id="IPR023352">
    <property type="entry name" value="MAPEG-like_dom_sf"/>
</dbReference>
<keyword evidence="4 5" id="KW-0472">Membrane</keyword>
<name>A0A927E3T7_9HYPH</name>
<dbReference type="PANTHER" id="PTHR35814:SF1">
    <property type="entry name" value="GLUTATHIONE S-TRANSFERASE-RELATED"/>
    <property type="match status" value="1"/>
</dbReference>
<proteinExistence type="predicted"/>
<keyword evidence="3 5" id="KW-1133">Transmembrane helix</keyword>
<dbReference type="Gene3D" id="1.20.120.550">
    <property type="entry name" value="Membrane associated eicosanoid/glutathione metabolism-like domain"/>
    <property type="match status" value="1"/>
</dbReference>
<dbReference type="AlphaFoldDB" id="A0A927E3T7"/>
<comment type="subcellular location">
    <subcellularLocation>
        <location evidence="1">Membrane</location>
    </subcellularLocation>
</comment>